<gene>
    <name evidence="3" type="ORF">EDC61_101125</name>
</gene>
<accession>A0A4R3JYL0</accession>
<protein>
    <submittedName>
        <fullName evidence="3">Cytochrome c oxidase cbb3-type subunit 4</fullName>
    </submittedName>
</protein>
<feature type="compositionally biased region" description="Basic and acidic residues" evidence="1">
    <location>
        <begin position="47"/>
        <end position="60"/>
    </location>
</feature>
<keyword evidence="4" id="KW-1185">Reference proteome</keyword>
<organism evidence="3 4">
    <name type="scientific">Sulfuritortus calidifontis</name>
    <dbReference type="NCBI Taxonomy" id="1914471"/>
    <lineage>
        <taxon>Bacteria</taxon>
        <taxon>Pseudomonadati</taxon>
        <taxon>Pseudomonadota</taxon>
        <taxon>Betaproteobacteria</taxon>
        <taxon>Nitrosomonadales</taxon>
        <taxon>Thiobacillaceae</taxon>
        <taxon>Sulfuritortus</taxon>
    </lineage>
</organism>
<keyword evidence="2" id="KW-1133">Transmembrane helix</keyword>
<feature type="region of interest" description="Disordered" evidence="1">
    <location>
        <begin position="37"/>
        <end position="60"/>
    </location>
</feature>
<evidence type="ECO:0000256" key="1">
    <source>
        <dbReference type="SAM" id="MobiDB-lite"/>
    </source>
</evidence>
<dbReference type="AlphaFoldDB" id="A0A4R3JYL0"/>
<proteinExistence type="predicted"/>
<keyword evidence="2" id="KW-0472">Membrane</keyword>
<dbReference type="InterPro" id="IPR008621">
    <property type="entry name" value="Cbb3-typ_cyt_oxidase_comp"/>
</dbReference>
<dbReference type="RefSeq" id="WP_126459627.1">
    <property type="nucleotide sequence ID" value="NZ_AP018721.1"/>
</dbReference>
<dbReference type="Pfam" id="PF05545">
    <property type="entry name" value="FixQ"/>
    <property type="match status" value="1"/>
</dbReference>
<evidence type="ECO:0000313" key="4">
    <source>
        <dbReference type="Proteomes" id="UP000295135"/>
    </source>
</evidence>
<dbReference type="CDD" id="cd01324">
    <property type="entry name" value="cbb3_Oxidase_CcoQ"/>
    <property type="match status" value="1"/>
</dbReference>
<name>A0A4R3JYL0_9PROT</name>
<dbReference type="OrthoDB" id="8604580at2"/>
<dbReference type="Proteomes" id="UP000295135">
    <property type="component" value="Unassembled WGS sequence"/>
</dbReference>
<evidence type="ECO:0000256" key="2">
    <source>
        <dbReference type="SAM" id="Phobius"/>
    </source>
</evidence>
<keyword evidence="2" id="KW-0812">Transmembrane</keyword>
<reference evidence="3 4" key="1">
    <citation type="submission" date="2019-03" db="EMBL/GenBank/DDBJ databases">
        <title>Genomic Encyclopedia of Type Strains, Phase IV (KMG-IV): sequencing the most valuable type-strain genomes for metagenomic binning, comparative biology and taxonomic classification.</title>
        <authorList>
            <person name="Goeker M."/>
        </authorList>
    </citation>
    <scope>NUCLEOTIDE SEQUENCE [LARGE SCALE GENOMIC DNA]</scope>
    <source>
        <strain evidence="3 4">DSM 103923</strain>
    </source>
</reference>
<comment type="caution">
    <text evidence="3">The sequence shown here is derived from an EMBL/GenBank/DDBJ whole genome shotgun (WGS) entry which is preliminary data.</text>
</comment>
<feature type="transmembrane region" description="Helical" evidence="2">
    <location>
        <begin position="6"/>
        <end position="26"/>
    </location>
</feature>
<dbReference type="EMBL" id="SLZY01000001">
    <property type="protein sequence ID" value="TCS73903.1"/>
    <property type="molecule type" value="Genomic_DNA"/>
</dbReference>
<evidence type="ECO:0000313" key="3">
    <source>
        <dbReference type="EMBL" id="TCS73903.1"/>
    </source>
</evidence>
<sequence length="60" mass="7001">MDSGLIGSAVTVIFFLLFVGIVWWAYHKDNREKYEQAGRLPFEEDEAERRTQAHSEEKAQ</sequence>